<keyword evidence="2" id="KW-1185">Reference proteome</keyword>
<protein>
    <recommendedName>
        <fullName evidence="3">HTH merR-type domain-containing protein</fullName>
    </recommendedName>
</protein>
<evidence type="ECO:0000313" key="2">
    <source>
        <dbReference type="Proteomes" id="UP000494119"/>
    </source>
</evidence>
<accession>A0A6J5FSU3</accession>
<reference evidence="1 2" key="1">
    <citation type="submission" date="2020-04" db="EMBL/GenBank/DDBJ databases">
        <authorList>
            <person name="De Canck E."/>
        </authorList>
    </citation>
    <scope>NUCLEOTIDE SEQUENCE [LARGE SCALE GENOMIC DNA]</scope>
    <source>
        <strain evidence="1 2">LMG 28688</strain>
    </source>
</reference>
<gene>
    <name evidence="1" type="ORF">LMG28688_01759</name>
</gene>
<name>A0A6J5FSU3_9BURK</name>
<sequence length="155" mass="16822">MLKLTPQQVSEVAQLPDQTLRHWRKVLPPLVGLNGYAPCFSPGDALALLVVRHLVKAMGISVATLAPASTDLFSLCRSTSWPLLTDRLLVVDVDSGSVRVLDRDASFITPLIVIPMRAFAEQLQSAWASSFPSDDQLSLQFPLSIDTSPARIANA</sequence>
<dbReference type="Proteomes" id="UP000494119">
    <property type="component" value="Unassembled WGS sequence"/>
</dbReference>
<dbReference type="RefSeq" id="WP_175194853.1">
    <property type="nucleotide sequence ID" value="NZ_CADIKL010000007.1"/>
</dbReference>
<evidence type="ECO:0008006" key="3">
    <source>
        <dbReference type="Google" id="ProtNLM"/>
    </source>
</evidence>
<proteinExistence type="predicted"/>
<dbReference type="EMBL" id="CADIKL010000007">
    <property type="protein sequence ID" value="CAB3783998.1"/>
    <property type="molecule type" value="Genomic_DNA"/>
</dbReference>
<dbReference type="AlphaFoldDB" id="A0A6J5FSU3"/>
<evidence type="ECO:0000313" key="1">
    <source>
        <dbReference type="EMBL" id="CAB3783998.1"/>
    </source>
</evidence>
<organism evidence="1 2">
    <name type="scientific">Paraburkholderia caffeinitolerans</name>
    <dbReference type="NCBI Taxonomy" id="1723730"/>
    <lineage>
        <taxon>Bacteria</taxon>
        <taxon>Pseudomonadati</taxon>
        <taxon>Pseudomonadota</taxon>
        <taxon>Betaproteobacteria</taxon>
        <taxon>Burkholderiales</taxon>
        <taxon>Burkholderiaceae</taxon>
        <taxon>Paraburkholderia</taxon>
    </lineage>
</organism>